<evidence type="ECO:0000256" key="2">
    <source>
        <dbReference type="ARBA" id="ARBA00008335"/>
    </source>
</evidence>
<evidence type="ECO:0000256" key="6">
    <source>
        <dbReference type="ARBA" id="ARBA00023136"/>
    </source>
</evidence>
<organism evidence="9 10">
    <name type="scientific">Psychrilyobacter piezotolerans</name>
    <dbReference type="NCBI Taxonomy" id="2293438"/>
    <lineage>
        <taxon>Bacteria</taxon>
        <taxon>Fusobacteriati</taxon>
        <taxon>Fusobacteriota</taxon>
        <taxon>Fusobacteriia</taxon>
        <taxon>Fusobacteriales</taxon>
        <taxon>Fusobacteriaceae</taxon>
        <taxon>Psychrilyobacter</taxon>
    </lineage>
</organism>
<evidence type="ECO:0000256" key="5">
    <source>
        <dbReference type="ARBA" id="ARBA00022989"/>
    </source>
</evidence>
<keyword evidence="5 7" id="KW-1133">Transmembrane helix</keyword>
<name>A0ABX9KDK5_9FUSO</name>
<dbReference type="Gene3D" id="1.20.1250.20">
    <property type="entry name" value="MFS general substrate transporter like domains"/>
    <property type="match status" value="2"/>
</dbReference>
<feature type="transmembrane region" description="Helical" evidence="7">
    <location>
        <begin position="243"/>
        <end position="259"/>
    </location>
</feature>
<feature type="transmembrane region" description="Helical" evidence="7">
    <location>
        <begin position="356"/>
        <end position="377"/>
    </location>
</feature>
<evidence type="ECO:0000256" key="4">
    <source>
        <dbReference type="ARBA" id="ARBA00022692"/>
    </source>
</evidence>
<comment type="caution">
    <text evidence="9">The sequence shown here is derived from an EMBL/GenBank/DDBJ whole genome shotgun (WGS) entry which is preliminary data.</text>
</comment>
<evidence type="ECO:0000256" key="1">
    <source>
        <dbReference type="ARBA" id="ARBA00004127"/>
    </source>
</evidence>
<feature type="transmembrane region" description="Helical" evidence="7">
    <location>
        <begin position="7"/>
        <end position="24"/>
    </location>
</feature>
<dbReference type="InterPro" id="IPR011701">
    <property type="entry name" value="MFS"/>
</dbReference>
<feature type="transmembrane region" description="Helical" evidence="7">
    <location>
        <begin position="204"/>
        <end position="228"/>
    </location>
</feature>
<dbReference type="PANTHER" id="PTHR23514:SF3">
    <property type="entry name" value="BYPASS OF STOP CODON PROTEIN 6"/>
    <property type="match status" value="1"/>
</dbReference>
<feature type="transmembrane region" description="Helical" evidence="7">
    <location>
        <begin position="97"/>
        <end position="120"/>
    </location>
</feature>
<dbReference type="InterPro" id="IPR051788">
    <property type="entry name" value="MFS_Transporter"/>
</dbReference>
<feature type="transmembrane region" description="Helical" evidence="7">
    <location>
        <begin position="271"/>
        <end position="290"/>
    </location>
</feature>
<evidence type="ECO:0000313" key="9">
    <source>
        <dbReference type="EMBL" id="REI39649.1"/>
    </source>
</evidence>
<evidence type="ECO:0000256" key="3">
    <source>
        <dbReference type="ARBA" id="ARBA00022448"/>
    </source>
</evidence>
<keyword evidence="10" id="KW-1185">Reference proteome</keyword>
<protein>
    <submittedName>
        <fullName evidence="9">MFS transporter</fullName>
    </submittedName>
</protein>
<feature type="transmembrane region" description="Helical" evidence="7">
    <location>
        <begin position="328"/>
        <end position="350"/>
    </location>
</feature>
<keyword evidence="6 7" id="KW-0472">Membrane</keyword>
<feature type="transmembrane region" description="Helical" evidence="7">
    <location>
        <begin position="44"/>
        <end position="66"/>
    </location>
</feature>
<feature type="transmembrane region" description="Helical" evidence="7">
    <location>
        <begin position="162"/>
        <end position="183"/>
    </location>
</feature>
<dbReference type="EMBL" id="QUAJ01000036">
    <property type="protein sequence ID" value="REI39649.1"/>
    <property type="molecule type" value="Genomic_DNA"/>
</dbReference>
<dbReference type="InterPro" id="IPR036259">
    <property type="entry name" value="MFS_trans_sf"/>
</dbReference>
<comment type="similarity">
    <text evidence="2">Belongs to the major facilitator superfamily.</text>
</comment>
<dbReference type="PROSITE" id="PS50850">
    <property type="entry name" value="MFS"/>
    <property type="match status" value="1"/>
</dbReference>
<evidence type="ECO:0000313" key="10">
    <source>
        <dbReference type="Proteomes" id="UP000263486"/>
    </source>
</evidence>
<comment type="subcellular location">
    <subcellularLocation>
        <location evidence="1">Endomembrane system</location>
        <topology evidence="1">Multi-pass membrane protein</topology>
    </subcellularLocation>
</comment>
<dbReference type="Pfam" id="PF07690">
    <property type="entry name" value="MFS_1"/>
    <property type="match status" value="1"/>
</dbReference>
<accession>A0ABX9KDK5</accession>
<feature type="domain" description="Major facilitator superfamily (MFS) profile" evidence="8">
    <location>
        <begin position="8"/>
        <end position="381"/>
    </location>
</feature>
<keyword evidence="3" id="KW-0813">Transport</keyword>
<evidence type="ECO:0000256" key="7">
    <source>
        <dbReference type="SAM" id="Phobius"/>
    </source>
</evidence>
<proteinExistence type="inferred from homology"/>
<sequence length="384" mass="42640">MEKNRKNIMMISYIMFAYMGIAFLSQGSLKLEMAGSFGITTSKLQYLFTVFSTASMVTVIANKVFLERVPLRVEVILSSVFILVGTFFMILTKNINIFMVGLILSGLGIGIYISLGSYLIMNTFTEDRTGKLNFLHFSYSISAVITPIVAAALIGINLSWNMVYTILLILVIAVILLALKTNFDGVIHKKEDNENNRDSIKWDLKVYLSAWMLFLYVFTEMIFSYWIVEYMVNQGAHGGEAKVSLSIFWLFIAGGRLLTGKLGHKFKVNNIVITLLIVALTSYFTLMLVSGVWITYIFVGLLGLGFSSLYPSIIALGTEGRKNISPSLMTFIMTSGSVGGIIYSPISGWVNSNFDVAATVGIGVITTVLMLSISLYLKFKKYND</sequence>
<gene>
    <name evidence="9" type="ORF">DYH56_13955</name>
</gene>
<feature type="transmembrane region" description="Helical" evidence="7">
    <location>
        <begin position="73"/>
        <end position="91"/>
    </location>
</feature>
<dbReference type="RefSeq" id="WP_114643492.1">
    <property type="nucleotide sequence ID" value="NZ_JAACIO010000010.1"/>
</dbReference>
<keyword evidence="4 7" id="KW-0812">Transmembrane</keyword>
<dbReference type="SUPFAM" id="SSF103473">
    <property type="entry name" value="MFS general substrate transporter"/>
    <property type="match status" value="1"/>
</dbReference>
<dbReference type="PANTHER" id="PTHR23514">
    <property type="entry name" value="BYPASS OF STOP CODON PROTEIN 6"/>
    <property type="match status" value="1"/>
</dbReference>
<feature type="transmembrane region" description="Helical" evidence="7">
    <location>
        <begin position="132"/>
        <end position="156"/>
    </location>
</feature>
<feature type="transmembrane region" description="Helical" evidence="7">
    <location>
        <begin position="296"/>
        <end position="316"/>
    </location>
</feature>
<dbReference type="Proteomes" id="UP000263486">
    <property type="component" value="Unassembled WGS sequence"/>
</dbReference>
<dbReference type="InterPro" id="IPR020846">
    <property type="entry name" value="MFS_dom"/>
</dbReference>
<reference evidence="9 10" key="1">
    <citation type="submission" date="2018-08" db="EMBL/GenBank/DDBJ databases">
        <title>Draft genome sequence of Psychrilyobacter sp. strain SD5 isolated from Black Sea water.</title>
        <authorList>
            <person name="Yadav S."/>
            <person name="Villanueva L."/>
            <person name="Damste J.S.S."/>
        </authorList>
    </citation>
    <scope>NUCLEOTIDE SEQUENCE [LARGE SCALE GENOMIC DNA]</scope>
    <source>
        <strain evidence="9 10">SD5</strain>
    </source>
</reference>
<evidence type="ECO:0000259" key="8">
    <source>
        <dbReference type="PROSITE" id="PS50850"/>
    </source>
</evidence>